<protein>
    <recommendedName>
        <fullName evidence="3">Methyltransferase domain-containing protein</fullName>
    </recommendedName>
</protein>
<dbReference type="AlphaFoldDB" id="A0A8J1XTM1"/>
<evidence type="ECO:0000313" key="5">
    <source>
        <dbReference type="Proteomes" id="UP000749559"/>
    </source>
</evidence>
<keyword evidence="1" id="KW-0808">Transferase</keyword>
<dbReference type="EMBL" id="CAIIXF020000010">
    <property type="protein sequence ID" value="CAH1796307.1"/>
    <property type="molecule type" value="Genomic_DNA"/>
</dbReference>
<dbReference type="OrthoDB" id="8300214at2759"/>
<dbReference type="InterPro" id="IPR041698">
    <property type="entry name" value="Methyltransf_25"/>
</dbReference>
<evidence type="ECO:0000256" key="1">
    <source>
        <dbReference type="ARBA" id="ARBA00022679"/>
    </source>
</evidence>
<dbReference type="GO" id="GO:0003838">
    <property type="term" value="F:sterol 24-C-methyltransferase activity"/>
    <property type="evidence" value="ECO:0007669"/>
    <property type="project" value="TreeGrafter"/>
</dbReference>
<comment type="caution">
    <text evidence="4">The sequence shown here is derived from an EMBL/GenBank/DDBJ whole genome shotgun (WGS) entry which is preliminary data.</text>
</comment>
<dbReference type="Gene3D" id="3.40.50.150">
    <property type="entry name" value="Vaccinia Virus protein VP39"/>
    <property type="match status" value="1"/>
</dbReference>
<gene>
    <name evidence="4" type="ORF">OFUS_LOCUS20732</name>
</gene>
<keyword evidence="5" id="KW-1185">Reference proteome</keyword>
<dbReference type="InterPro" id="IPR029063">
    <property type="entry name" value="SAM-dependent_MTases_sf"/>
</dbReference>
<organism evidence="4 5">
    <name type="scientific">Owenia fusiformis</name>
    <name type="common">Polychaete worm</name>
    <dbReference type="NCBI Taxonomy" id="6347"/>
    <lineage>
        <taxon>Eukaryota</taxon>
        <taxon>Metazoa</taxon>
        <taxon>Spiralia</taxon>
        <taxon>Lophotrochozoa</taxon>
        <taxon>Annelida</taxon>
        <taxon>Polychaeta</taxon>
        <taxon>Sedentaria</taxon>
        <taxon>Canalipalpata</taxon>
        <taxon>Sabellida</taxon>
        <taxon>Oweniida</taxon>
        <taxon>Oweniidae</taxon>
        <taxon>Owenia</taxon>
    </lineage>
</organism>
<dbReference type="PANTHER" id="PTHR44068:SF1">
    <property type="entry name" value="HYPOTHETICAL LOC100005854"/>
    <property type="match status" value="1"/>
</dbReference>
<dbReference type="Proteomes" id="UP000749559">
    <property type="component" value="Unassembled WGS sequence"/>
</dbReference>
<evidence type="ECO:0000313" key="4">
    <source>
        <dbReference type="EMBL" id="CAH1796307.1"/>
    </source>
</evidence>
<evidence type="ECO:0000256" key="2">
    <source>
        <dbReference type="ARBA" id="ARBA00038188"/>
    </source>
</evidence>
<dbReference type="CDD" id="cd02440">
    <property type="entry name" value="AdoMet_MTases"/>
    <property type="match status" value="1"/>
</dbReference>
<comment type="similarity">
    <text evidence="2">Belongs to the class I-like SAM-binding methyltransferase superfamily. Erg6/SMT family.</text>
</comment>
<dbReference type="GO" id="GO:0016126">
    <property type="term" value="P:sterol biosynthetic process"/>
    <property type="evidence" value="ECO:0007669"/>
    <property type="project" value="TreeGrafter"/>
</dbReference>
<dbReference type="PANTHER" id="PTHR44068">
    <property type="entry name" value="ZGC:194242"/>
    <property type="match status" value="1"/>
</dbReference>
<dbReference type="SUPFAM" id="SSF53335">
    <property type="entry name" value="S-adenosyl-L-methionine-dependent methyltransferases"/>
    <property type="match status" value="1"/>
</dbReference>
<dbReference type="GO" id="GO:0005783">
    <property type="term" value="C:endoplasmic reticulum"/>
    <property type="evidence" value="ECO:0007669"/>
    <property type="project" value="TreeGrafter"/>
</dbReference>
<sequence length="288" mass="32986">MYQGADIGITCMANKDDIKTMKLYSNVDRIYNELKNAGYKEDDALKVNVLNKFDNYHYHGVQAVDTAAQLLDIGSESRVLDVGSGLGGPARYIAQHYNCEVTAVELQDDVNRTAKDLTERCGLGDKVHHVVGDFMSMEPGEDKFDVIVSWLVFLHIPDKRRLLQQCYDHLKPGGKIYIEDLYAKGHFSKSELDDLKCGVFCENLPSYSEYLNVCTQAGFYEIRMTELTNDWAVYCSQRYDNYVKQKERHVSVHNEQIYQEQKYFFDTMNKLFNGQNLGGCRIMATKPS</sequence>
<dbReference type="InterPro" id="IPR050447">
    <property type="entry name" value="Erg6_SMT_methyltransf"/>
</dbReference>
<name>A0A8J1XTM1_OWEFU</name>
<evidence type="ECO:0000259" key="3">
    <source>
        <dbReference type="Pfam" id="PF13649"/>
    </source>
</evidence>
<dbReference type="Pfam" id="PF13649">
    <property type="entry name" value="Methyltransf_25"/>
    <property type="match status" value="1"/>
</dbReference>
<accession>A0A8J1XTM1</accession>
<feature type="domain" description="Methyltransferase" evidence="3">
    <location>
        <begin position="79"/>
        <end position="174"/>
    </location>
</feature>
<proteinExistence type="inferred from homology"/>
<reference evidence="4" key="1">
    <citation type="submission" date="2022-03" db="EMBL/GenBank/DDBJ databases">
        <authorList>
            <person name="Martin C."/>
        </authorList>
    </citation>
    <scope>NUCLEOTIDE SEQUENCE</scope>
</reference>